<gene>
    <name evidence="3" type="ORF">RDB_LOCUS151672</name>
</gene>
<dbReference type="GO" id="GO:0046872">
    <property type="term" value="F:metal ion binding"/>
    <property type="evidence" value="ECO:0007669"/>
    <property type="project" value="UniProtKB-KW"/>
</dbReference>
<comment type="similarity">
    <text evidence="1">Belongs to the peptidase M28 family.</text>
</comment>
<keyword evidence="1" id="KW-0862">Zinc</keyword>
<name>A0A8H3BEH8_9AGAM</name>
<evidence type="ECO:0000313" key="3">
    <source>
        <dbReference type="EMBL" id="CAE6455447.1"/>
    </source>
</evidence>
<dbReference type="Gene3D" id="3.40.630.10">
    <property type="entry name" value="Zn peptidases"/>
    <property type="match status" value="1"/>
</dbReference>
<reference evidence="3" key="1">
    <citation type="submission" date="2021-01" db="EMBL/GenBank/DDBJ databases">
        <authorList>
            <person name="Kaushik A."/>
        </authorList>
    </citation>
    <scope>NUCLEOTIDE SEQUENCE</scope>
    <source>
        <strain evidence="3">AG1-1C</strain>
    </source>
</reference>
<dbReference type="SUPFAM" id="SSF53187">
    <property type="entry name" value="Zn-dependent exopeptidases"/>
    <property type="match status" value="1"/>
</dbReference>
<dbReference type="Pfam" id="PF04389">
    <property type="entry name" value="Peptidase_M28"/>
    <property type="match status" value="1"/>
</dbReference>
<dbReference type="AlphaFoldDB" id="A0A8H3BEH8"/>
<evidence type="ECO:0000313" key="4">
    <source>
        <dbReference type="Proteomes" id="UP000663846"/>
    </source>
</evidence>
<comment type="caution">
    <text evidence="3">The sequence shown here is derived from an EMBL/GenBank/DDBJ whole genome shotgun (WGS) entry which is preliminary data.</text>
</comment>
<sequence length="203" mass="21755">MEPTLLAPTSAPPPPGSAALEKPFQVDFESKKLPWGTFASTSNSDYDAFLKTGIPTGGLLTSAAGIKSEDQAAKFGGQAGVEFDKCYHQACDTINNLTKDAFLVNARSVAHVIATTAKCTAPIDAKRVTGGVKVKARAKLGNGGFGLVDLGVSRKDYYVEPWCGLRTRRTRLLSVFILIHTTPKMGGATPYLMRLVCILKFRC</sequence>
<dbReference type="Proteomes" id="UP000663846">
    <property type="component" value="Unassembled WGS sequence"/>
</dbReference>
<keyword evidence="1" id="KW-0479">Metal-binding</keyword>
<evidence type="ECO:0000259" key="2">
    <source>
        <dbReference type="Pfam" id="PF04389"/>
    </source>
</evidence>
<evidence type="ECO:0000256" key="1">
    <source>
        <dbReference type="RuleBase" id="RU361240"/>
    </source>
</evidence>
<dbReference type="InterPro" id="IPR007484">
    <property type="entry name" value="Peptidase_M28"/>
</dbReference>
<dbReference type="EC" id="3.4.-.-" evidence="1"/>
<dbReference type="GO" id="GO:0008233">
    <property type="term" value="F:peptidase activity"/>
    <property type="evidence" value="ECO:0007669"/>
    <property type="project" value="UniProtKB-KW"/>
</dbReference>
<keyword evidence="1" id="KW-0378">Hydrolase</keyword>
<dbReference type="GO" id="GO:0006508">
    <property type="term" value="P:proteolysis"/>
    <property type="evidence" value="ECO:0007669"/>
    <property type="project" value="UniProtKB-KW"/>
</dbReference>
<protein>
    <recommendedName>
        <fullName evidence="1">Peptide hydrolase</fullName>
        <ecNumber evidence="1">3.4.-.-</ecNumber>
    </recommendedName>
</protein>
<feature type="domain" description="Peptidase M28" evidence="2">
    <location>
        <begin position="39"/>
        <end position="112"/>
    </location>
</feature>
<accession>A0A8H3BEH8</accession>
<dbReference type="EMBL" id="CAJMWS010000620">
    <property type="protein sequence ID" value="CAE6455447.1"/>
    <property type="molecule type" value="Genomic_DNA"/>
</dbReference>
<keyword evidence="1" id="KW-0645">Protease</keyword>
<organism evidence="3 4">
    <name type="scientific">Rhizoctonia solani</name>
    <dbReference type="NCBI Taxonomy" id="456999"/>
    <lineage>
        <taxon>Eukaryota</taxon>
        <taxon>Fungi</taxon>
        <taxon>Dikarya</taxon>
        <taxon>Basidiomycota</taxon>
        <taxon>Agaricomycotina</taxon>
        <taxon>Agaricomycetes</taxon>
        <taxon>Cantharellales</taxon>
        <taxon>Ceratobasidiaceae</taxon>
        <taxon>Rhizoctonia</taxon>
    </lineage>
</organism>
<proteinExistence type="inferred from homology"/>